<dbReference type="KEGG" id="oho:Oweho_2424"/>
<dbReference type="GO" id="GO:0005737">
    <property type="term" value="C:cytoplasm"/>
    <property type="evidence" value="ECO:0007669"/>
    <property type="project" value="TreeGrafter"/>
</dbReference>
<dbReference type="STRING" id="926562.Oweho_2424"/>
<organism evidence="9 10">
    <name type="scientific">Owenweeksia hongkongensis (strain DSM 17368 / CIP 108786 / JCM 12287 / NRRL B-23963 / UST20020801)</name>
    <dbReference type="NCBI Taxonomy" id="926562"/>
    <lineage>
        <taxon>Bacteria</taxon>
        <taxon>Pseudomonadati</taxon>
        <taxon>Bacteroidota</taxon>
        <taxon>Flavobacteriia</taxon>
        <taxon>Flavobacteriales</taxon>
        <taxon>Owenweeksiaceae</taxon>
        <taxon>Owenweeksia</taxon>
    </lineage>
</organism>
<evidence type="ECO:0000256" key="1">
    <source>
        <dbReference type="ARBA" id="ARBA00008714"/>
    </source>
</evidence>
<dbReference type="InterPro" id="IPR019831">
    <property type="entry name" value="Mn/Fe_SOD_N"/>
</dbReference>
<sequence length="202" mass="22514">MSFELPDLPYSKSALEPYIDAQTMEIHHDKHHAGYTTKLNDAIEGTELEKQSIEDILKNVSKHSGGVRNNGGGYYNHSLFWSIMGPDAGGDPTGDVGAAIDDAFGSYENFKTEFSNAAATRFGSGWAWLIVNGEGKLEVTSSPNQDNPLMDVAEKKGTPILGLDVWEHAYYLKYQNKRPDYISAFFNVINWDEVNRRFAEAK</sequence>
<feature type="binding site" evidence="5">
    <location>
        <position position="27"/>
    </location>
    <ligand>
        <name>Mn(2+)</name>
        <dbReference type="ChEBI" id="CHEBI:29035"/>
    </ligand>
</feature>
<dbReference type="PROSITE" id="PS00088">
    <property type="entry name" value="SOD_MN"/>
    <property type="match status" value="1"/>
</dbReference>
<dbReference type="GO" id="GO:0030145">
    <property type="term" value="F:manganese ion binding"/>
    <property type="evidence" value="ECO:0007669"/>
    <property type="project" value="UniProtKB-ARBA"/>
</dbReference>
<feature type="domain" description="Manganese/iron superoxide dismutase N-terminal" evidence="7">
    <location>
        <begin position="2"/>
        <end position="84"/>
    </location>
</feature>
<dbReference type="SUPFAM" id="SSF46609">
    <property type="entry name" value="Fe,Mn superoxide dismutase (SOD), N-terminal domain"/>
    <property type="match status" value="1"/>
</dbReference>
<dbReference type="OrthoDB" id="9803125at2"/>
<dbReference type="PANTHER" id="PTHR43595">
    <property type="entry name" value="37S RIBOSOMAL PROTEIN S26, MITOCHONDRIAL"/>
    <property type="match status" value="1"/>
</dbReference>
<dbReference type="InterPro" id="IPR036314">
    <property type="entry name" value="SOD_C_sf"/>
</dbReference>
<keyword evidence="10" id="KW-1185">Reference proteome</keyword>
<feature type="binding site" evidence="5">
    <location>
        <position position="168"/>
    </location>
    <ligand>
        <name>Mn(2+)</name>
        <dbReference type="ChEBI" id="CHEBI:29035"/>
    </ligand>
</feature>
<evidence type="ECO:0000259" key="8">
    <source>
        <dbReference type="Pfam" id="PF02777"/>
    </source>
</evidence>
<dbReference type="EC" id="1.15.1.1" evidence="2 6"/>
<dbReference type="PIRSF" id="PIRSF000349">
    <property type="entry name" value="SODismutase"/>
    <property type="match status" value="1"/>
</dbReference>
<dbReference type="eggNOG" id="COG0605">
    <property type="taxonomic scope" value="Bacteria"/>
</dbReference>
<protein>
    <recommendedName>
        <fullName evidence="2 6">Superoxide dismutase</fullName>
        <ecNumber evidence="2 6">1.15.1.1</ecNumber>
    </recommendedName>
</protein>
<dbReference type="InterPro" id="IPR019832">
    <property type="entry name" value="Mn/Fe_SOD_C"/>
</dbReference>
<evidence type="ECO:0000256" key="4">
    <source>
        <dbReference type="ARBA" id="ARBA00023002"/>
    </source>
</evidence>
<dbReference type="Gene3D" id="3.55.40.20">
    <property type="entry name" value="Iron/manganese superoxide dismutase, C-terminal domain"/>
    <property type="match status" value="1"/>
</dbReference>
<evidence type="ECO:0000256" key="5">
    <source>
        <dbReference type="PIRSR" id="PIRSR000349-1"/>
    </source>
</evidence>
<dbReference type="PANTHER" id="PTHR43595:SF2">
    <property type="entry name" value="SMALL RIBOSOMAL SUBUNIT PROTEIN MS42"/>
    <property type="match status" value="1"/>
</dbReference>
<accession>G8R729</accession>
<evidence type="ECO:0000313" key="9">
    <source>
        <dbReference type="EMBL" id="AEV33394.1"/>
    </source>
</evidence>
<feature type="binding site" evidence="5">
    <location>
        <position position="164"/>
    </location>
    <ligand>
        <name>Mn(2+)</name>
        <dbReference type="ChEBI" id="CHEBI:29035"/>
    </ligand>
</feature>
<evidence type="ECO:0000313" key="10">
    <source>
        <dbReference type="Proteomes" id="UP000005631"/>
    </source>
</evidence>
<dbReference type="FunFam" id="1.10.287.990:FF:000001">
    <property type="entry name" value="Superoxide dismutase"/>
    <property type="match status" value="1"/>
</dbReference>
<dbReference type="RefSeq" id="WP_014202743.1">
    <property type="nucleotide sequence ID" value="NC_016599.1"/>
</dbReference>
<dbReference type="PATRIC" id="fig|926562.3.peg.2440"/>
<dbReference type="Pfam" id="PF00081">
    <property type="entry name" value="Sod_Fe_N"/>
    <property type="match status" value="1"/>
</dbReference>
<dbReference type="AlphaFoldDB" id="G8R729"/>
<keyword evidence="4 6" id="KW-0560">Oxidoreductase</keyword>
<keyword evidence="3 5" id="KW-0479">Metal-binding</keyword>
<dbReference type="InterPro" id="IPR036324">
    <property type="entry name" value="Mn/Fe_SOD_N_sf"/>
</dbReference>
<reference evidence="9 10" key="1">
    <citation type="journal article" date="2012" name="Stand. Genomic Sci.">
        <title>Genome sequence of the orange-pigmented seawater bacterium Owenweeksia hongkongensis type strain (UST20020801(T)).</title>
        <authorList>
            <person name="Riedel T."/>
            <person name="Held B."/>
            <person name="Nolan M."/>
            <person name="Lucas S."/>
            <person name="Lapidus A."/>
            <person name="Tice H."/>
            <person name="Del Rio T.G."/>
            <person name="Cheng J.F."/>
            <person name="Han C."/>
            <person name="Tapia R."/>
            <person name="Goodwin L.A."/>
            <person name="Pitluck S."/>
            <person name="Liolios K."/>
            <person name="Mavromatis K."/>
            <person name="Pagani I."/>
            <person name="Ivanova N."/>
            <person name="Mikhailova N."/>
            <person name="Pati A."/>
            <person name="Chen A."/>
            <person name="Palaniappan K."/>
            <person name="Rohde M."/>
            <person name="Tindall B.J."/>
            <person name="Detter J.C."/>
            <person name="Goker M."/>
            <person name="Woyke T."/>
            <person name="Bristow J."/>
            <person name="Eisen J.A."/>
            <person name="Markowitz V."/>
            <person name="Hugenholtz P."/>
            <person name="Klenk H.P."/>
            <person name="Kyrpides N.C."/>
        </authorList>
    </citation>
    <scope>NUCLEOTIDE SEQUENCE</scope>
    <source>
        <strain evidence="10">DSM 17368 / JCM 12287 / NRRL B-23963</strain>
    </source>
</reference>
<feature type="domain" description="Manganese/iron superoxide dismutase C-terminal" evidence="8">
    <location>
        <begin position="92"/>
        <end position="197"/>
    </location>
</feature>
<comment type="catalytic activity">
    <reaction evidence="6">
        <text>2 superoxide + 2 H(+) = H2O2 + O2</text>
        <dbReference type="Rhea" id="RHEA:20696"/>
        <dbReference type="ChEBI" id="CHEBI:15378"/>
        <dbReference type="ChEBI" id="CHEBI:15379"/>
        <dbReference type="ChEBI" id="CHEBI:16240"/>
        <dbReference type="ChEBI" id="CHEBI:18421"/>
        <dbReference type="EC" id="1.15.1.1"/>
    </reaction>
</comment>
<comment type="similarity">
    <text evidence="1 6">Belongs to the iron/manganese superoxide dismutase family.</text>
</comment>
<dbReference type="Gene3D" id="1.10.287.990">
    <property type="entry name" value="Fe,Mn superoxide dismutase (SOD) domain"/>
    <property type="match status" value="1"/>
</dbReference>
<dbReference type="InterPro" id="IPR001189">
    <property type="entry name" value="Mn/Fe_SOD"/>
</dbReference>
<dbReference type="EMBL" id="CP003156">
    <property type="protein sequence ID" value="AEV33394.1"/>
    <property type="molecule type" value="Genomic_DNA"/>
</dbReference>
<dbReference type="SUPFAM" id="SSF54719">
    <property type="entry name" value="Fe,Mn superoxide dismutase (SOD), C-terminal domain"/>
    <property type="match status" value="1"/>
</dbReference>
<gene>
    <name evidence="9" type="ordered locus">Oweho_2424</name>
</gene>
<dbReference type="FunFam" id="3.55.40.20:FF:000001">
    <property type="entry name" value="Superoxide dismutase"/>
    <property type="match status" value="1"/>
</dbReference>
<dbReference type="HOGENOM" id="CLU_031625_0_1_10"/>
<dbReference type="InterPro" id="IPR019833">
    <property type="entry name" value="Mn/Fe_SOD_BS"/>
</dbReference>
<feature type="binding site" evidence="5">
    <location>
        <position position="77"/>
    </location>
    <ligand>
        <name>Mn(2+)</name>
        <dbReference type="ChEBI" id="CHEBI:29035"/>
    </ligand>
</feature>
<dbReference type="Pfam" id="PF02777">
    <property type="entry name" value="Sod_Fe_C"/>
    <property type="match status" value="1"/>
</dbReference>
<dbReference type="PRINTS" id="PR01703">
    <property type="entry name" value="MNSODISMTASE"/>
</dbReference>
<comment type="function">
    <text evidence="6">Destroys radicals which are normally produced within the cells and which are toxic to biological systems.</text>
</comment>
<evidence type="ECO:0000256" key="6">
    <source>
        <dbReference type="RuleBase" id="RU000414"/>
    </source>
</evidence>
<name>G8R729_OWEHD</name>
<evidence type="ECO:0000259" key="7">
    <source>
        <dbReference type="Pfam" id="PF00081"/>
    </source>
</evidence>
<proteinExistence type="inferred from homology"/>
<dbReference type="Proteomes" id="UP000005631">
    <property type="component" value="Chromosome"/>
</dbReference>
<evidence type="ECO:0000256" key="3">
    <source>
        <dbReference type="ARBA" id="ARBA00022723"/>
    </source>
</evidence>
<dbReference type="GO" id="GO:0004784">
    <property type="term" value="F:superoxide dismutase activity"/>
    <property type="evidence" value="ECO:0007669"/>
    <property type="project" value="UniProtKB-EC"/>
</dbReference>
<evidence type="ECO:0000256" key="2">
    <source>
        <dbReference type="ARBA" id="ARBA00012682"/>
    </source>
</evidence>